<dbReference type="Gene3D" id="1.10.357.10">
    <property type="entry name" value="Tetracycline Repressor, domain 2"/>
    <property type="match status" value="1"/>
</dbReference>
<dbReference type="InterPro" id="IPR041490">
    <property type="entry name" value="KstR2_TetR_C"/>
</dbReference>
<reference evidence="6 7" key="1">
    <citation type="submission" date="2020-08" db="EMBL/GenBank/DDBJ databases">
        <title>Novel species isolated from subtropical streams in China.</title>
        <authorList>
            <person name="Lu H."/>
        </authorList>
    </citation>
    <scope>NUCLEOTIDE SEQUENCE [LARGE SCALE GENOMIC DNA]</scope>
    <source>
        <strain evidence="6 7">NL8W</strain>
    </source>
</reference>
<accession>A0ABR6ZAZ3</accession>
<dbReference type="PANTHER" id="PTHR30055:SF234">
    <property type="entry name" value="HTH-TYPE TRANSCRIPTIONAL REGULATOR BETI"/>
    <property type="match status" value="1"/>
</dbReference>
<evidence type="ECO:0000256" key="1">
    <source>
        <dbReference type="ARBA" id="ARBA00023015"/>
    </source>
</evidence>
<dbReference type="InterPro" id="IPR050109">
    <property type="entry name" value="HTH-type_TetR-like_transc_reg"/>
</dbReference>
<comment type="caution">
    <text evidence="6">The sequence shown here is derived from an EMBL/GenBank/DDBJ whole genome shotgun (WGS) entry which is preliminary data.</text>
</comment>
<protein>
    <submittedName>
        <fullName evidence="6">TetR/AcrR family transcriptional regulator</fullName>
    </submittedName>
</protein>
<organism evidence="6 7">
    <name type="scientific">Undibacterium umbellatum</name>
    <dbReference type="NCBI Taxonomy" id="2762300"/>
    <lineage>
        <taxon>Bacteria</taxon>
        <taxon>Pseudomonadati</taxon>
        <taxon>Pseudomonadota</taxon>
        <taxon>Betaproteobacteria</taxon>
        <taxon>Burkholderiales</taxon>
        <taxon>Oxalobacteraceae</taxon>
        <taxon>Undibacterium</taxon>
    </lineage>
</organism>
<evidence type="ECO:0000256" key="2">
    <source>
        <dbReference type="ARBA" id="ARBA00023125"/>
    </source>
</evidence>
<proteinExistence type="predicted"/>
<dbReference type="PROSITE" id="PS50977">
    <property type="entry name" value="HTH_TETR_2"/>
    <property type="match status" value="1"/>
</dbReference>
<keyword evidence="2 4" id="KW-0238">DNA-binding</keyword>
<evidence type="ECO:0000313" key="6">
    <source>
        <dbReference type="EMBL" id="MBC3908515.1"/>
    </source>
</evidence>
<dbReference type="Gene3D" id="1.10.10.60">
    <property type="entry name" value="Homeodomain-like"/>
    <property type="match status" value="1"/>
</dbReference>
<keyword evidence="7" id="KW-1185">Reference proteome</keyword>
<feature type="DNA-binding region" description="H-T-H motif" evidence="4">
    <location>
        <begin position="33"/>
        <end position="52"/>
    </location>
</feature>
<feature type="domain" description="HTH tetR-type" evidence="5">
    <location>
        <begin position="10"/>
        <end position="70"/>
    </location>
</feature>
<dbReference type="SUPFAM" id="SSF46689">
    <property type="entry name" value="Homeodomain-like"/>
    <property type="match status" value="1"/>
</dbReference>
<dbReference type="InterPro" id="IPR001647">
    <property type="entry name" value="HTH_TetR"/>
</dbReference>
<evidence type="ECO:0000313" key="7">
    <source>
        <dbReference type="Proteomes" id="UP000646911"/>
    </source>
</evidence>
<dbReference type="PRINTS" id="PR00455">
    <property type="entry name" value="HTHTETR"/>
</dbReference>
<dbReference type="Proteomes" id="UP000646911">
    <property type="component" value="Unassembled WGS sequence"/>
</dbReference>
<keyword evidence="1" id="KW-0805">Transcription regulation</keyword>
<dbReference type="EMBL" id="JACOFX010000005">
    <property type="protein sequence ID" value="MBC3908515.1"/>
    <property type="molecule type" value="Genomic_DNA"/>
</dbReference>
<dbReference type="InterPro" id="IPR036271">
    <property type="entry name" value="Tet_transcr_reg_TetR-rel_C_sf"/>
</dbReference>
<gene>
    <name evidence="6" type="ORF">H8L47_13185</name>
</gene>
<keyword evidence="3" id="KW-0804">Transcription</keyword>
<evidence type="ECO:0000256" key="3">
    <source>
        <dbReference type="ARBA" id="ARBA00023163"/>
    </source>
</evidence>
<dbReference type="SUPFAM" id="SSF48498">
    <property type="entry name" value="Tetracyclin repressor-like, C-terminal domain"/>
    <property type="match status" value="1"/>
</dbReference>
<evidence type="ECO:0000259" key="5">
    <source>
        <dbReference type="PROSITE" id="PS50977"/>
    </source>
</evidence>
<evidence type="ECO:0000256" key="4">
    <source>
        <dbReference type="PROSITE-ProRule" id="PRU00335"/>
    </source>
</evidence>
<dbReference type="InterPro" id="IPR009057">
    <property type="entry name" value="Homeodomain-like_sf"/>
</dbReference>
<dbReference type="RefSeq" id="WP_186954050.1">
    <property type="nucleotide sequence ID" value="NZ_JACOFX010000005.1"/>
</dbReference>
<dbReference type="Pfam" id="PF00440">
    <property type="entry name" value="TetR_N"/>
    <property type="match status" value="1"/>
</dbReference>
<sequence>MARTLASNHQLQRDDILEKAATAFANHSYPGTSMSLLAQTCGTSKARLYHYYPSKEAILFDLLDRYTRVLIALAESHQNLPALIAAFLAEYEHSQTRHIALLNDVKFLESPQRKLILDAQRKIVDLFAAAIQRSFPERTTAHNRSAITMLLFGMINWTFTWLKPHQEADKISYADFAILVTQIFMQGMLGVPVSTSEKQGVKLP</sequence>
<name>A0ABR6ZAZ3_9BURK</name>
<dbReference type="Pfam" id="PF17932">
    <property type="entry name" value="TetR_C_24"/>
    <property type="match status" value="1"/>
</dbReference>
<dbReference type="PANTHER" id="PTHR30055">
    <property type="entry name" value="HTH-TYPE TRANSCRIPTIONAL REGULATOR RUTR"/>
    <property type="match status" value="1"/>
</dbReference>